<evidence type="ECO:0000256" key="1">
    <source>
        <dbReference type="SAM" id="MobiDB-lite"/>
    </source>
</evidence>
<evidence type="ECO:0000313" key="3">
    <source>
        <dbReference type="EMBL" id="MQM28149.1"/>
    </source>
</evidence>
<gene>
    <name evidence="3" type="ORF">GFD30_21655</name>
</gene>
<sequence length="317" mass="35290">MHAPILPPARHRPPPEPAGPRDPPIPVRPAASREQGVGQRSPSVHRNPGVFTADMCACHRCAAAASSPPSIVQRVSQPLIAAHRGANEFLPEHSLAAFRQAIVEGADAFEFDIRLTADGHLVLHHDRTIKRTSDGKGAVADLTLAQLREYNFAHRFPHCAGNPEAERIPTLEDLFGLVVDSGKHIRLLIEAKHPCKFGPRLELRLWETLRRWPGLDVTVMSFSRAALKTWRGLDSDTPLVWIFEYPFRRPPEGVQVLSSRVDYIDSTPDFVERSHEAGYEVYTWTVNDADTAHRMAGLEVDLIFTDRPAAIRQTLTG</sequence>
<evidence type="ECO:0000313" key="4">
    <source>
        <dbReference type="Proteomes" id="UP000477750"/>
    </source>
</evidence>
<dbReference type="Pfam" id="PF03009">
    <property type="entry name" value="GDPD"/>
    <property type="match status" value="1"/>
</dbReference>
<dbReference type="PANTHER" id="PTHR46211">
    <property type="entry name" value="GLYCEROPHOSPHORYL DIESTER PHOSPHODIESTERASE"/>
    <property type="match status" value="1"/>
</dbReference>
<dbReference type="SUPFAM" id="SSF51695">
    <property type="entry name" value="PLC-like phosphodiesterases"/>
    <property type="match status" value="1"/>
</dbReference>
<dbReference type="EMBL" id="WIAO01000036">
    <property type="protein sequence ID" value="MQM28149.1"/>
    <property type="molecule type" value="Genomic_DNA"/>
</dbReference>
<dbReference type="InterPro" id="IPR030395">
    <property type="entry name" value="GP_PDE_dom"/>
</dbReference>
<dbReference type="PANTHER" id="PTHR46211:SF1">
    <property type="entry name" value="GLYCEROPHOSPHODIESTER PHOSPHODIESTERASE, CYTOPLASMIC"/>
    <property type="match status" value="1"/>
</dbReference>
<feature type="compositionally biased region" description="Pro residues" evidence="1">
    <location>
        <begin position="15"/>
        <end position="27"/>
    </location>
</feature>
<dbReference type="Proteomes" id="UP000477750">
    <property type="component" value="Unassembled WGS sequence"/>
</dbReference>
<organism evidence="3 4">
    <name type="scientific">Glycomyces albidus</name>
    <dbReference type="NCBI Taxonomy" id="2656774"/>
    <lineage>
        <taxon>Bacteria</taxon>
        <taxon>Bacillati</taxon>
        <taxon>Actinomycetota</taxon>
        <taxon>Actinomycetes</taxon>
        <taxon>Glycomycetales</taxon>
        <taxon>Glycomycetaceae</taxon>
        <taxon>Glycomyces</taxon>
    </lineage>
</organism>
<accession>A0A6L5GEJ9</accession>
<dbReference type="Gene3D" id="3.20.20.190">
    <property type="entry name" value="Phosphatidylinositol (PI) phosphodiesterase"/>
    <property type="match status" value="1"/>
</dbReference>
<protein>
    <submittedName>
        <fullName evidence="3">Glycerophosphodiester phosphodiesterase</fullName>
    </submittedName>
</protein>
<keyword evidence="4" id="KW-1185">Reference proteome</keyword>
<reference evidence="3 4" key="1">
    <citation type="submission" date="2019-10" db="EMBL/GenBank/DDBJ databases">
        <title>Glycomyces albidus sp. nov., a novel actinomycete isolated from rhizosphere soil of wheat (Triticum aestivum L.).</title>
        <authorList>
            <person name="Qian L."/>
        </authorList>
    </citation>
    <scope>NUCLEOTIDE SEQUENCE [LARGE SCALE GENOMIC DNA]</scope>
    <source>
        <strain evidence="3 4">NEAU-7082</strain>
    </source>
</reference>
<proteinExistence type="predicted"/>
<dbReference type="InterPro" id="IPR017946">
    <property type="entry name" value="PLC-like_Pdiesterase_TIM-brl"/>
</dbReference>
<feature type="domain" description="GP-PDE" evidence="2">
    <location>
        <begin position="78"/>
        <end position="315"/>
    </location>
</feature>
<comment type="caution">
    <text evidence="3">The sequence shown here is derived from an EMBL/GenBank/DDBJ whole genome shotgun (WGS) entry which is preliminary data.</text>
</comment>
<dbReference type="GO" id="GO:0006629">
    <property type="term" value="P:lipid metabolic process"/>
    <property type="evidence" value="ECO:0007669"/>
    <property type="project" value="InterPro"/>
</dbReference>
<evidence type="ECO:0000259" key="2">
    <source>
        <dbReference type="PROSITE" id="PS51704"/>
    </source>
</evidence>
<feature type="region of interest" description="Disordered" evidence="1">
    <location>
        <begin position="1"/>
        <end position="46"/>
    </location>
</feature>
<dbReference type="AlphaFoldDB" id="A0A6L5GEJ9"/>
<name>A0A6L5GEJ9_9ACTN</name>
<dbReference type="GO" id="GO:0008081">
    <property type="term" value="F:phosphoric diester hydrolase activity"/>
    <property type="evidence" value="ECO:0007669"/>
    <property type="project" value="InterPro"/>
</dbReference>
<dbReference type="PROSITE" id="PS51704">
    <property type="entry name" value="GP_PDE"/>
    <property type="match status" value="1"/>
</dbReference>